<dbReference type="GO" id="GO:0006511">
    <property type="term" value="P:ubiquitin-dependent protein catabolic process"/>
    <property type="evidence" value="ECO:0007669"/>
    <property type="project" value="TreeGrafter"/>
</dbReference>
<feature type="domain" description="RING-type" evidence="5">
    <location>
        <begin position="222"/>
        <end position="263"/>
    </location>
</feature>
<dbReference type="GO" id="GO:0140082">
    <property type="term" value="F:SUMO-ubiquitin ligase activity"/>
    <property type="evidence" value="ECO:0007669"/>
    <property type="project" value="TreeGrafter"/>
</dbReference>
<evidence type="ECO:0000256" key="3">
    <source>
        <dbReference type="ARBA" id="ARBA00022833"/>
    </source>
</evidence>
<dbReference type="Proteomes" id="UP000053477">
    <property type="component" value="Unassembled WGS sequence"/>
</dbReference>
<evidence type="ECO:0000256" key="1">
    <source>
        <dbReference type="ARBA" id="ARBA00022723"/>
    </source>
</evidence>
<dbReference type="InParanoid" id="A0A0H2RT72"/>
<dbReference type="SMART" id="SM00184">
    <property type="entry name" value="RING"/>
    <property type="match status" value="1"/>
</dbReference>
<name>A0A0H2RT72_9AGAM</name>
<keyword evidence="2 4" id="KW-0863">Zinc-finger</keyword>
<evidence type="ECO:0000256" key="4">
    <source>
        <dbReference type="PROSITE-ProRule" id="PRU00175"/>
    </source>
</evidence>
<reference evidence="6 7" key="1">
    <citation type="submission" date="2015-04" db="EMBL/GenBank/DDBJ databases">
        <title>Complete genome sequence of Schizopora paradoxa KUC8140, a cosmopolitan wood degrader in East Asia.</title>
        <authorList>
            <consortium name="DOE Joint Genome Institute"/>
            <person name="Min B."/>
            <person name="Park H."/>
            <person name="Jang Y."/>
            <person name="Kim J.-J."/>
            <person name="Kim K.H."/>
            <person name="Pangilinan J."/>
            <person name="Lipzen A."/>
            <person name="Riley R."/>
            <person name="Grigoriev I.V."/>
            <person name="Spatafora J.W."/>
            <person name="Choi I.-G."/>
        </authorList>
    </citation>
    <scope>NUCLEOTIDE SEQUENCE [LARGE SCALE GENOMIC DNA]</scope>
    <source>
        <strain evidence="6 7">KUC8140</strain>
    </source>
</reference>
<keyword evidence="3" id="KW-0862">Zinc</keyword>
<dbReference type="OrthoDB" id="1630758at2759"/>
<dbReference type="PROSITE" id="PS00518">
    <property type="entry name" value="ZF_RING_1"/>
    <property type="match status" value="1"/>
</dbReference>
<dbReference type="Gene3D" id="3.30.40.10">
    <property type="entry name" value="Zinc/RING finger domain, C3HC4 (zinc finger)"/>
    <property type="match status" value="1"/>
</dbReference>
<protein>
    <recommendedName>
        <fullName evidence="5">RING-type domain-containing protein</fullName>
    </recommendedName>
</protein>
<evidence type="ECO:0000313" key="6">
    <source>
        <dbReference type="EMBL" id="KLO08021.1"/>
    </source>
</evidence>
<evidence type="ECO:0000256" key="2">
    <source>
        <dbReference type="ARBA" id="ARBA00022771"/>
    </source>
</evidence>
<organism evidence="6 7">
    <name type="scientific">Schizopora paradoxa</name>
    <dbReference type="NCBI Taxonomy" id="27342"/>
    <lineage>
        <taxon>Eukaryota</taxon>
        <taxon>Fungi</taxon>
        <taxon>Dikarya</taxon>
        <taxon>Basidiomycota</taxon>
        <taxon>Agaricomycotina</taxon>
        <taxon>Agaricomycetes</taxon>
        <taxon>Hymenochaetales</taxon>
        <taxon>Schizoporaceae</taxon>
        <taxon>Schizopora</taxon>
    </lineage>
</organism>
<dbReference type="InterPro" id="IPR049627">
    <property type="entry name" value="SLX8"/>
</dbReference>
<keyword evidence="1" id="KW-0479">Metal-binding</keyword>
<accession>A0A0H2RT72</accession>
<dbReference type="InterPro" id="IPR017907">
    <property type="entry name" value="Znf_RING_CS"/>
</dbReference>
<proteinExistence type="predicted"/>
<dbReference type="STRING" id="27342.A0A0H2RT72"/>
<gene>
    <name evidence="6" type="ORF">SCHPADRAFT_623836</name>
</gene>
<dbReference type="GO" id="GO:0032183">
    <property type="term" value="F:SUMO binding"/>
    <property type="evidence" value="ECO:0007669"/>
    <property type="project" value="TreeGrafter"/>
</dbReference>
<evidence type="ECO:0000313" key="7">
    <source>
        <dbReference type="Proteomes" id="UP000053477"/>
    </source>
</evidence>
<dbReference type="InterPro" id="IPR013083">
    <property type="entry name" value="Znf_RING/FYVE/PHD"/>
</dbReference>
<dbReference type="PANTHER" id="PTHR47094:SF1">
    <property type="entry name" value="RING-TYPE E3 UBIQUITIN TRANSFERASE"/>
    <property type="match status" value="1"/>
</dbReference>
<dbReference type="AlphaFoldDB" id="A0A0H2RT72"/>
<dbReference type="EMBL" id="KQ086109">
    <property type="protein sequence ID" value="KLO08021.1"/>
    <property type="molecule type" value="Genomic_DNA"/>
</dbReference>
<dbReference type="GO" id="GO:0008270">
    <property type="term" value="F:zinc ion binding"/>
    <property type="evidence" value="ECO:0007669"/>
    <property type="project" value="UniProtKB-KW"/>
</dbReference>
<dbReference type="Gene3D" id="3.30.160.60">
    <property type="entry name" value="Classic Zinc Finger"/>
    <property type="match status" value="1"/>
</dbReference>
<evidence type="ECO:0000259" key="5">
    <source>
        <dbReference type="PROSITE" id="PS50089"/>
    </source>
</evidence>
<dbReference type="Pfam" id="PF13639">
    <property type="entry name" value="zf-RING_2"/>
    <property type="match status" value="1"/>
</dbReference>
<sequence>MGQRQSSSHEQTYADETIHEDPYHCCTCKRHFVTWNEWIKHRETSRTHRERQSFAYGNLPDTMRCDVCSLDVQDSQIIMRNVSRNDEGSHATRNIDGPVADVETPNHVRSDVHQYTNDQGPADNLTYQMNETPVAHYCQVCHEEFATAALLQTHEDNSSCGRQQIEEDITLFHCGDCDTHFNFEDDFLRHLEICDVDVIQVDEIPESLPPPPVVTPKAFFECPVCLEEKPPDSHLSSASCGHLFCTSCIEAAIRSHRRCPICRKFAHEADLRRIFI</sequence>
<dbReference type="PANTHER" id="PTHR47094">
    <property type="entry name" value="ELFLESS, ISOFORM B"/>
    <property type="match status" value="1"/>
</dbReference>
<dbReference type="SUPFAM" id="SSF57850">
    <property type="entry name" value="RING/U-box"/>
    <property type="match status" value="1"/>
</dbReference>
<dbReference type="InterPro" id="IPR001841">
    <property type="entry name" value="Znf_RING"/>
</dbReference>
<dbReference type="GO" id="GO:0061630">
    <property type="term" value="F:ubiquitin protein ligase activity"/>
    <property type="evidence" value="ECO:0007669"/>
    <property type="project" value="InterPro"/>
</dbReference>
<dbReference type="PROSITE" id="PS50089">
    <property type="entry name" value="ZF_RING_2"/>
    <property type="match status" value="1"/>
</dbReference>
<keyword evidence="7" id="KW-1185">Reference proteome</keyword>
<dbReference type="GO" id="GO:0033768">
    <property type="term" value="C:SUMO-targeted ubiquitin ligase complex"/>
    <property type="evidence" value="ECO:0007669"/>
    <property type="project" value="TreeGrafter"/>
</dbReference>